<keyword evidence="12" id="KW-0804">Transcription</keyword>
<dbReference type="GO" id="GO:0033193">
    <property type="term" value="C:Lsd1/2 complex"/>
    <property type="evidence" value="ECO:0007669"/>
    <property type="project" value="EnsemblFungi"/>
</dbReference>
<dbReference type="AlphaFoldDB" id="B6K5M1"/>
<dbReference type="Proteomes" id="UP000001744">
    <property type="component" value="Unassembled WGS sequence"/>
</dbReference>
<dbReference type="InterPro" id="IPR009057">
    <property type="entry name" value="Homeodomain-like_sf"/>
</dbReference>
<dbReference type="JaponicusDB" id="SJAG_03997">
    <property type="gene designation" value="lsd1"/>
</dbReference>
<evidence type="ECO:0000256" key="14">
    <source>
        <dbReference type="ARBA" id="ARBA00058958"/>
    </source>
</evidence>
<feature type="region of interest" description="Disordered" evidence="16">
    <location>
        <begin position="51"/>
        <end position="74"/>
    </location>
</feature>
<dbReference type="FunFam" id="1.10.30.10:FF:000067">
    <property type="entry name" value="Lysine-specific histone demethylase Aof2, putative"/>
    <property type="match status" value="1"/>
</dbReference>
<comment type="subcellular location">
    <subcellularLocation>
        <location evidence="2">Nucleus</location>
    </subcellularLocation>
</comment>
<evidence type="ECO:0000256" key="5">
    <source>
        <dbReference type="ARBA" id="ARBA00022630"/>
    </source>
</evidence>
<keyword evidence="7" id="KW-0156">Chromatin regulator</keyword>
<dbReference type="PANTHER" id="PTHR10742">
    <property type="entry name" value="FLAVIN MONOAMINE OXIDASE"/>
    <property type="match status" value="1"/>
</dbReference>
<evidence type="ECO:0000256" key="7">
    <source>
        <dbReference type="ARBA" id="ARBA00022853"/>
    </source>
</evidence>
<dbReference type="InterPro" id="IPR009071">
    <property type="entry name" value="HMG_box_dom"/>
</dbReference>
<keyword evidence="5" id="KW-0285">Flavoprotein</keyword>
<evidence type="ECO:0000256" key="15">
    <source>
        <dbReference type="PROSITE-ProRule" id="PRU00267"/>
    </source>
</evidence>
<feature type="region of interest" description="Disordered" evidence="16">
    <location>
        <begin position="922"/>
        <end position="992"/>
    </location>
</feature>
<dbReference type="PROSITE" id="PS50934">
    <property type="entry name" value="SWIRM"/>
    <property type="match status" value="1"/>
</dbReference>
<evidence type="ECO:0000313" key="19">
    <source>
        <dbReference type="EMBL" id="EEB08825.2"/>
    </source>
</evidence>
<evidence type="ECO:0000256" key="8">
    <source>
        <dbReference type="ARBA" id="ARBA00023002"/>
    </source>
</evidence>
<evidence type="ECO:0000256" key="9">
    <source>
        <dbReference type="ARBA" id="ARBA00023015"/>
    </source>
</evidence>
<dbReference type="SUPFAM" id="SSF54373">
    <property type="entry name" value="FAD-linked reductases, C-terminal domain"/>
    <property type="match status" value="1"/>
</dbReference>
<evidence type="ECO:0000313" key="21">
    <source>
        <dbReference type="Proteomes" id="UP000001744"/>
    </source>
</evidence>
<dbReference type="STRING" id="402676.B6K5M1"/>
<feature type="DNA-binding region" description="HMG box" evidence="15">
    <location>
        <begin position="823"/>
        <end position="904"/>
    </location>
</feature>
<feature type="region of interest" description="Disordered" evidence="16">
    <location>
        <begin position="759"/>
        <end position="784"/>
    </location>
</feature>
<dbReference type="OrthoDB" id="9982100at2759"/>
<dbReference type="GO" id="GO:0005634">
    <property type="term" value="C:nucleus"/>
    <property type="evidence" value="ECO:0007669"/>
    <property type="project" value="UniProtKB-SubCell"/>
</dbReference>
<dbReference type="InterPro" id="IPR036910">
    <property type="entry name" value="HMG_box_dom_sf"/>
</dbReference>
<dbReference type="Pfam" id="PF04433">
    <property type="entry name" value="SWIRM"/>
    <property type="match status" value="1"/>
</dbReference>
<dbReference type="VEuPathDB" id="FungiDB:SJAG_03997"/>
<comment type="cofactor">
    <cofactor evidence="1">
        <name>FAD</name>
        <dbReference type="ChEBI" id="CHEBI:57692"/>
    </cofactor>
</comment>
<dbReference type="PANTHER" id="PTHR10742:SF410">
    <property type="entry name" value="LYSINE-SPECIFIC HISTONE DEMETHYLASE 2"/>
    <property type="match status" value="1"/>
</dbReference>
<organism evidence="19 21">
    <name type="scientific">Schizosaccharomyces japonicus (strain yFS275 / FY16936)</name>
    <name type="common">Fission yeast</name>
    <dbReference type="NCBI Taxonomy" id="402676"/>
    <lineage>
        <taxon>Eukaryota</taxon>
        <taxon>Fungi</taxon>
        <taxon>Dikarya</taxon>
        <taxon>Ascomycota</taxon>
        <taxon>Taphrinomycotina</taxon>
        <taxon>Schizosaccharomycetes</taxon>
        <taxon>Schizosaccharomycetales</taxon>
        <taxon>Schizosaccharomycetaceae</taxon>
        <taxon>Schizosaccharomyces</taxon>
    </lineage>
</organism>
<name>B6K5M1_SCHJY</name>
<dbReference type="Pfam" id="PF01593">
    <property type="entry name" value="Amino_oxidase"/>
    <property type="match status" value="1"/>
</dbReference>
<evidence type="ECO:0000256" key="11">
    <source>
        <dbReference type="ARBA" id="ARBA00023125"/>
    </source>
</evidence>
<dbReference type="GO" id="GO:0071515">
    <property type="term" value="P:mating-type locus imprinting"/>
    <property type="evidence" value="ECO:0007669"/>
    <property type="project" value="EnsemblFungi"/>
</dbReference>
<dbReference type="GO" id="GO:0031509">
    <property type="term" value="P:subtelomeric heterochromatin formation"/>
    <property type="evidence" value="ECO:0007669"/>
    <property type="project" value="EnsemblFungi"/>
</dbReference>
<evidence type="ECO:0000313" key="20">
    <source>
        <dbReference type="JaponicusDB" id="SJAG_03997"/>
    </source>
</evidence>
<evidence type="ECO:0000256" key="12">
    <source>
        <dbReference type="ARBA" id="ARBA00023163"/>
    </source>
</evidence>
<dbReference type="SUPFAM" id="SSF51905">
    <property type="entry name" value="FAD/NAD(P)-binding domain"/>
    <property type="match status" value="1"/>
</dbReference>
<dbReference type="GO" id="GO:1990841">
    <property type="term" value="F:promoter-specific chromatin binding"/>
    <property type="evidence" value="ECO:0007669"/>
    <property type="project" value="UniProtKB-ARBA"/>
</dbReference>
<dbReference type="EMBL" id="KE651167">
    <property type="protein sequence ID" value="EEB08825.2"/>
    <property type="molecule type" value="Genomic_DNA"/>
</dbReference>
<dbReference type="Pfam" id="PF00505">
    <property type="entry name" value="HMG_box"/>
    <property type="match status" value="1"/>
</dbReference>
<dbReference type="InterPro" id="IPR002937">
    <property type="entry name" value="Amino_oxidase"/>
</dbReference>
<keyword evidence="13 15" id="KW-0539">Nucleus</keyword>
<dbReference type="GO" id="GO:0031491">
    <property type="term" value="F:nucleosome binding"/>
    <property type="evidence" value="ECO:0007669"/>
    <property type="project" value="EnsemblFungi"/>
</dbReference>
<keyword evidence="8" id="KW-0560">Oxidoreductase</keyword>
<dbReference type="GeneID" id="7051611"/>
<evidence type="ECO:0000256" key="10">
    <source>
        <dbReference type="ARBA" id="ARBA00023054"/>
    </source>
</evidence>
<keyword evidence="6" id="KW-0274">FAD</keyword>
<evidence type="ECO:0000259" key="18">
    <source>
        <dbReference type="PROSITE" id="PS50934"/>
    </source>
</evidence>
<dbReference type="HOGENOM" id="CLU_004498_1_2_1"/>
<dbReference type="GO" id="GO:0003677">
    <property type="term" value="F:DNA binding"/>
    <property type="evidence" value="ECO:0007669"/>
    <property type="project" value="UniProtKB-UniRule"/>
</dbReference>
<dbReference type="GO" id="GO:0008168">
    <property type="term" value="F:methyltransferase activity"/>
    <property type="evidence" value="ECO:0007669"/>
    <property type="project" value="UniProtKB-KW"/>
</dbReference>
<dbReference type="GO" id="GO:0011000">
    <property type="term" value="P:replication fork arrest at mating type locus"/>
    <property type="evidence" value="ECO:0007669"/>
    <property type="project" value="EnsemblFungi"/>
</dbReference>
<evidence type="ECO:0000256" key="6">
    <source>
        <dbReference type="ARBA" id="ARBA00022827"/>
    </source>
</evidence>
<keyword evidence="4" id="KW-0678">Repressor</keyword>
<comment type="similarity">
    <text evidence="3">Belongs to the flavin monoamine oxidase family.</text>
</comment>
<dbReference type="GO" id="GO:0032259">
    <property type="term" value="P:methylation"/>
    <property type="evidence" value="ECO:0007669"/>
    <property type="project" value="UniProtKB-KW"/>
</dbReference>
<protein>
    <submittedName>
        <fullName evidence="19">Histone demethylase SWIRM1</fullName>
    </submittedName>
</protein>
<dbReference type="eggNOG" id="KOG0029">
    <property type="taxonomic scope" value="Eukaryota"/>
</dbReference>
<feature type="domain" description="HMG box" evidence="17">
    <location>
        <begin position="823"/>
        <end position="904"/>
    </location>
</feature>
<keyword evidence="21" id="KW-1185">Reference proteome</keyword>
<dbReference type="GO" id="GO:1902681">
    <property type="term" value="P:regulation of replication fork arrest at rDNA repeats"/>
    <property type="evidence" value="ECO:0007669"/>
    <property type="project" value="EnsemblFungi"/>
</dbReference>
<dbReference type="Gene3D" id="1.10.10.10">
    <property type="entry name" value="Winged helix-like DNA-binding domain superfamily/Winged helix DNA-binding domain"/>
    <property type="match status" value="1"/>
</dbReference>
<evidence type="ECO:0000259" key="17">
    <source>
        <dbReference type="PROSITE" id="PS50118"/>
    </source>
</evidence>
<dbReference type="GO" id="GO:0140683">
    <property type="term" value="F:histone H3K9me/H3K9me2 demethylase activity"/>
    <property type="evidence" value="ECO:0007669"/>
    <property type="project" value="EnsemblFungi"/>
</dbReference>
<dbReference type="InterPro" id="IPR007526">
    <property type="entry name" value="SWIRM"/>
</dbReference>
<dbReference type="GO" id="GO:0005721">
    <property type="term" value="C:pericentric heterochromatin"/>
    <property type="evidence" value="ECO:0007669"/>
    <property type="project" value="EnsemblFungi"/>
</dbReference>
<dbReference type="GO" id="GO:0031508">
    <property type="term" value="P:pericentric heterochromatin formation"/>
    <property type="evidence" value="ECO:0007669"/>
    <property type="project" value="EnsemblFungi"/>
</dbReference>
<dbReference type="PROSITE" id="PS50118">
    <property type="entry name" value="HMG_BOX_2"/>
    <property type="match status" value="1"/>
</dbReference>
<keyword evidence="10" id="KW-0175">Coiled coil</keyword>
<keyword evidence="9" id="KW-0805">Transcription regulation</keyword>
<evidence type="ECO:0000256" key="4">
    <source>
        <dbReference type="ARBA" id="ARBA00022491"/>
    </source>
</evidence>
<feature type="domain" description="SWIRM" evidence="18">
    <location>
        <begin position="133"/>
        <end position="229"/>
    </location>
</feature>
<dbReference type="OMA" id="KTQWHVC"/>
<reference evidence="19 21" key="1">
    <citation type="journal article" date="2011" name="Science">
        <title>Comparative functional genomics of the fission yeasts.</title>
        <authorList>
            <person name="Rhind N."/>
            <person name="Chen Z."/>
            <person name="Yassour M."/>
            <person name="Thompson D.A."/>
            <person name="Haas B.J."/>
            <person name="Habib N."/>
            <person name="Wapinski I."/>
            <person name="Roy S."/>
            <person name="Lin M.F."/>
            <person name="Heiman D.I."/>
            <person name="Young S.K."/>
            <person name="Furuya K."/>
            <person name="Guo Y."/>
            <person name="Pidoux A."/>
            <person name="Chen H.M."/>
            <person name="Robbertse B."/>
            <person name="Goldberg J.M."/>
            <person name="Aoki K."/>
            <person name="Bayne E.H."/>
            <person name="Berlin A.M."/>
            <person name="Desjardins C.A."/>
            <person name="Dobbs E."/>
            <person name="Dukaj L."/>
            <person name="Fan L."/>
            <person name="FitzGerald M.G."/>
            <person name="French C."/>
            <person name="Gujja S."/>
            <person name="Hansen K."/>
            <person name="Keifenheim D."/>
            <person name="Levin J.Z."/>
            <person name="Mosher R.A."/>
            <person name="Mueller C.A."/>
            <person name="Pfiffner J."/>
            <person name="Priest M."/>
            <person name="Russ C."/>
            <person name="Smialowska A."/>
            <person name="Swoboda P."/>
            <person name="Sykes S.M."/>
            <person name="Vaughn M."/>
            <person name="Vengrova S."/>
            <person name="Yoder R."/>
            <person name="Zeng Q."/>
            <person name="Allshire R."/>
            <person name="Baulcombe D."/>
            <person name="Birren B.W."/>
            <person name="Brown W."/>
            <person name="Ekwall K."/>
            <person name="Kellis M."/>
            <person name="Leatherwood J."/>
            <person name="Levin H."/>
            <person name="Margalit H."/>
            <person name="Martienssen R."/>
            <person name="Nieduszynski C.A."/>
            <person name="Spatafora J.W."/>
            <person name="Friedman N."/>
            <person name="Dalgaard J.Z."/>
            <person name="Baumann P."/>
            <person name="Niki H."/>
            <person name="Regev A."/>
            <person name="Nusbaum C."/>
        </authorList>
    </citation>
    <scope>NUCLEOTIDE SEQUENCE [LARGE SCALE GENOMIC DNA]</scope>
    <source>
        <strain evidence="21">yFS275 / FY16936</strain>
    </source>
</reference>
<dbReference type="GO" id="GO:0031934">
    <property type="term" value="C:mating-type region heterochromatin"/>
    <property type="evidence" value="ECO:0007669"/>
    <property type="project" value="EnsemblFungi"/>
</dbReference>
<evidence type="ECO:0000256" key="3">
    <source>
        <dbReference type="ARBA" id="ARBA00005995"/>
    </source>
</evidence>
<dbReference type="Gene3D" id="1.10.30.10">
    <property type="entry name" value="High mobility group box domain"/>
    <property type="match status" value="1"/>
</dbReference>
<dbReference type="InterPro" id="IPR050281">
    <property type="entry name" value="Flavin_monoamine_oxidase"/>
</dbReference>
<gene>
    <name evidence="20" type="primary">lsd1</name>
    <name evidence="19" type="ORF">SJAG_03997</name>
</gene>
<evidence type="ECO:0000256" key="1">
    <source>
        <dbReference type="ARBA" id="ARBA00001974"/>
    </source>
</evidence>
<feature type="compositionally biased region" description="Acidic residues" evidence="16">
    <location>
        <begin position="965"/>
        <end position="984"/>
    </location>
</feature>
<dbReference type="GO" id="GO:0016491">
    <property type="term" value="F:oxidoreductase activity"/>
    <property type="evidence" value="ECO:0000318"/>
    <property type="project" value="GO_Central"/>
</dbReference>
<dbReference type="GO" id="GO:0140718">
    <property type="term" value="P:facultative heterochromatin formation"/>
    <property type="evidence" value="ECO:0007669"/>
    <property type="project" value="UniProtKB-ARBA"/>
</dbReference>
<evidence type="ECO:0000256" key="13">
    <source>
        <dbReference type="ARBA" id="ARBA00023242"/>
    </source>
</evidence>
<accession>B6K5M1</accession>
<dbReference type="Gene3D" id="3.50.50.60">
    <property type="entry name" value="FAD/NAD(P)-binding domain"/>
    <property type="match status" value="1"/>
</dbReference>
<evidence type="ECO:0000256" key="16">
    <source>
        <dbReference type="SAM" id="MobiDB-lite"/>
    </source>
</evidence>
<dbReference type="RefSeq" id="XP_002175118.2">
    <property type="nucleotide sequence ID" value="XM_002175082.2"/>
</dbReference>
<dbReference type="InterPro" id="IPR036188">
    <property type="entry name" value="FAD/NAD-bd_sf"/>
</dbReference>
<keyword evidence="11 15" id="KW-0238">DNA-binding</keyword>
<dbReference type="GO" id="GO:0033696">
    <property type="term" value="P:heterochromatin boundary formation"/>
    <property type="evidence" value="ECO:0007669"/>
    <property type="project" value="EnsemblFungi"/>
</dbReference>
<feature type="compositionally biased region" description="Low complexity" evidence="16">
    <location>
        <begin position="760"/>
        <end position="774"/>
    </location>
</feature>
<dbReference type="GO" id="GO:0030466">
    <property type="term" value="P:silent mating-type cassette heterochromatin formation"/>
    <property type="evidence" value="ECO:0007669"/>
    <property type="project" value="EnsemblFungi"/>
</dbReference>
<comment type="function">
    <text evidence="14">Catalytic component of the SWM histone demethylase complex that specifically demethylates H3K9me2, a specific tag for epigenetic transcriptional activation, thereby acting as a corepressor. Acts by oxidizing the substrate by FAD to generate the corresponding imine that is subsequently hydrolyzed. Has a role in regulating heterochromatin propagation and euchromatic transcription. Also has a gene activating role.</text>
</comment>
<sequence length="992" mass="111272">MYNPESFNNDKMLRLPSQDNSDQALWAIFGRNEDLTPQTNGVVRAQANSLDLSQEEQTGHADTSTATDNLNKNADNYLQPGPSFLIASQLSSQTNKTTNSMTRYGARYVSAEAPISVKASVPSLPRVTYDRLCKEAALSCGLPSDALHPYEAKMLGEILETSSWLTKYVDIRNGLCYLWIRNPTLFISFTEALGIVREKDTFPLASLAFEFLTRNGYVNYGCLYIPFTVPYNETLPQKSVAVVGCGLAGLSCARQLANLFAQYEQDFVNRNENVPRLVVFEADSRIGGRILSHRLESSQTNADVEKTSSTDEEPTQHFIEIGADRILEMNNAMDPLRIVADQQLSLDVQIHETPLVKLISEDGSSVDPATIQRICELFDCVVFAVTLSNDKITLNGVLTPEEQSLRERLDFLQRFGYHLSLEHFRFSNEGSLGSTLKRALSILNDFIQFNDVELQVLNWCLNYLQQGVGANLDFVSTKCWSCHYQPICQLSNSMTIGEGMSSIVQHMASTPTPLPIQLNHSVVSVKYNDTGVQLISSNQQVINVDKVVLCLPLSVYKKHTLTFEPALPDWKVTSLNRVSTSNFRKVNLLFSHAFWDSEATVFGKVLGNSFNDIPMQSLIFFNYFKQTGLPLLITNYFASENESDSEISEKVMNALTDQFSHMQNFVRPKSVFISNWNTLPFSSGSLSVATSSFSAADYKALAAPLENTVFFASDSMSGESLGTLHSSFRSGLMAARDVLASLVGDVAIPQTLIVNQASKQTNTTTQSSNTSSTRRNTRSREQVTPKFSYRSEYIKAKQARLEKENQECQMLIQELLGAPPEMPSRPTANPFLLYQKTQWHVCKAMADKDRQEATGDPEARATKNEIRAKLGRSWRDLDESGKQPWIDEVNARRANYTALMEEYQRQLNTFNTRAAQIKAEHRRKCEAQPIPVEESRLQALAENEEEERARNEPPSTNSHMSNVYDESDDEYHDEGEDEDDDVADDLYSNGYL</sequence>
<dbReference type="InterPro" id="IPR036388">
    <property type="entry name" value="WH-like_DNA-bd_sf"/>
</dbReference>
<evidence type="ECO:0000256" key="2">
    <source>
        <dbReference type="ARBA" id="ARBA00004123"/>
    </source>
</evidence>
<dbReference type="GO" id="GO:0140720">
    <property type="term" value="C:subtelomeric heterochromatin"/>
    <property type="evidence" value="ECO:0007669"/>
    <property type="project" value="EnsemblFungi"/>
</dbReference>
<dbReference type="SUPFAM" id="SSF47095">
    <property type="entry name" value="HMG-box"/>
    <property type="match status" value="1"/>
</dbReference>
<dbReference type="SUPFAM" id="SSF46689">
    <property type="entry name" value="Homeodomain-like"/>
    <property type="match status" value="1"/>
</dbReference>
<proteinExistence type="inferred from homology"/>